<organism evidence="9 10">
    <name type="scientific">Spiroplasma chrysopicola DF-1</name>
    <dbReference type="NCBI Taxonomy" id="1276227"/>
    <lineage>
        <taxon>Bacteria</taxon>
        <taxon>Bacillati</taxon>
        <taxon>Mycoplasmatota</taxon>
        <taxon>Mollicutes</taxon>
        <taxon>Entomoplasmatales</taxon>
        <taxon>Spiroplasmataceae</taxon>
        <taxon>Spiroplasma</taxon>
    </lineage>
</organism>
<dbReference type="PANTHER" id="PTHR43829">
    <property type="entry name" value="AQUAPORIN OR AQUAGLYCEROPORIN RELATED"/>
    <property type="match status" value="1"/>
</dbReference>
<sequence length="246" mass="26812">MSIFFIQLSTELLGTAILVLLGNGVVANTLLKKTKGNNQGFLAITAGWGFATFLGVLVASLLNGAAQLNPAVTIAVIIQQTWFIEHGWFLLPAILIGQILGAIIAQLIVDTIYWKHIKDTVTDNPDFVLAIHSTIPTYQNKFLNFFTEMIGAALLVLVILVLSEQDSKTIHNLAPLFVGFTVFAIGLGIGGPTGYAINPVRDLIPRIIYTFLPLKEKNKAQWNYSWIPVLAPITGGIIVSLIFWAL</sequence>
<protein>
    <submittedName>
        <fullName evidence="9">Glycerol uptake facilitator protein</fullName>
    </submittedName>
</protein>
<dbReference type="GO" id="GO:0005886">
    <property type="term" value="C:plasma membrane"/>
    <property type="evidence" value="ECO:0007669"/>
    <property type="project" value="TreeGrafter"/>
</dbReference>
<evidence type="ECO:0000256" key="7">
    <source>
        <dbReference type="RuleBase" id="RU000477"/>
    </source>
</evidence>
<feature type="transmembrane region" description="Helical" evidence="8">
    <location>
        <begin position="40"/>
        <end position="62"/>
    </location>
</feature>
<evidence type="ECO:0000256" key="4">
    <source>
        <dbReference type="ARBA" id="ARBA00022692"/>
    </source>
</evidence>
<evidence type="ECO:0000256" key="3">
    <source>
        <dbReference type="ARBA" id="ARBA00022448"/>
    </source>
</evidence>
<keyword evidence="3 7" id="KW-0813">Transport</keyword>
<evidence type="ECO:0000256" key="2">
    <source>
        <dbReference type="ARBA" id="ARBA00006175"/>
    </source>
</evidence>
<evidence type="ECO:0000313" key="9">
    <source>
        <dbReference type="EMBL" id="AGM25317.1"/>
    </source>
</evidence>
<feature type="transmembrane region" description="Helical" evidence="8">
    <location>
        <begin position="89"/>
        <end position="109"/>
    </location>
</feature>
<dbReference type="eggNOG" id="COG0580">
    <property type="taxonomic scope" value="Bacteria"/>
</dbReference>
<proteinExistence type="inferred from homology"/>
<accession>R4U1V9</accession>
<feature type="transmembrane region" description="Helical" evidence="8">
    <location>
        <begin position="12"/>
        <end position="31"/>
    </location>
</feature>
<name>R4U1V9_9MOLU</name>
<dbReference type="GO" id="GO:0015254">
    <property type="term" value="F:glycerol channel activity"/>
    <property type="evidence" value="ECO:0007669"/>
    <property type="project" value="TreeGrafter"/>
</dbReference>
<keyword evidence="10" id="KW-1185">Reference proteome</keyword>
<dbReference type="Gene3D" id="1.20.1080.10">
    <property type="entry name" value="Glycerol uptake facilitator protein"/>
    <property type="match status" value="1"/>
</dbReference>
<keyword evidence="5 8" id="KW-1133">Transmembrane helix</keyword>
<dbReference type="PANTHER" id="PTHR43829:SF9">
    <property type="entry name" value="AQUAPORIN-9"/>
    <property type="match status" value="1"/>
</dbReference>
<feature type="transmembrane region" description="Helical" evidence="8">
    <location>
        <begin position="142"/>
        <end position="162"/>
    </location>
</feature>
<dbReference type="Proteomes" id="UP000013964">
    <property type="component" value="Chromosome"/>
</dbReference>
<dbReference type="InterPro" id="IPR023271">
    <property type="entry name" value="Aquaporin-like"/>
</dbReference>
<dbReference type="Pfam" id="PF00230">
    <property type="entry name" value="MIP"/>
    <property type="match status" value="1"/>
</dbReference>
<dbReference type="InterPro" id="IPR050363">
    <property type="entry name" value="MIP/Aquaporin"/>
</dbReference>
<dbReference type="KEGG" id="scr:SCHRY_v1c07410"/>
<evidence type="ECO:0000256" key="5">
    <source>
        <dbReference type="ARBA" id="ARBA00022989"/>
    </source>
</evidence>
<evidence type="ECO:0000256" key="1">
    <source>
        <dbReference type="ARBA" id="ARBA00004141"/>
    </source>
</evidence>
<comment type="similarity">
    <text evidence="2 7">Belongs to the MIP/aquaporin (TC 1.A.8) family.</text>
</comment>
<evidence type="ECO:0000313" key="10">
    <source>
        <dbReference type="Proteomes" id="UP000013964"/>
    </source>
</evidence>
<dbReference type="PATRIC" id="fig|1276227.3.peg.746"/>
<dbReference type="OrthoDB" id="9807293at2"/>
<keyword evidence="4 7" id="KW-0812">Transmembrane</keyword>
<dbReference type="STRING" id="1276227.SCHRY_v1c07410"/>
<dbReference type="PROSITE" id="PS00221">
    <property type="entry name" value="MIP"/>
    <property type="match status" value="1"/>
</dbReference>
<dbReference type="RefSeq" id="WP_016339141.1">
    <property type="nucleotide sequence ID" value="NC_021280.1"/>
</dbReference>
<dbReference type="SUPFAM" id="SSF81338">
    <property type="entry name" value="Aquaporin-like"/>
    <property type="match status" value="1"/>
</dbReference>
<gene>
    <name evidence="9" type="primary">glpF1</name>
    <name evidence="9" type="ORF">SCHRY_v1c07410</name>
</gene>
<evidence type="ECO:0000256" key="8">
    <source>
        <dbReference type="SAM" id="Phobius"/>
    </source>
</evidence>
<dbReference type="EMBL" id="CP005077">
    <property type="protein sequence ID" value="AGM25317.1"/>
    <property type="molecule type" value="Genomic_DNA"/>
</dbReference>
<feature type="transmembrane region" description="Helical" evidence="8">
    <location>
        <begin position="174"/>
        <end position="197"/>
    </location>
</feature>
<evidence type="ECO:0000256" key="6">
    <source>
        <dbReference type="ARBA" id="ARBA00023136"/>
    </source>
</evidence>
<feature type="transmembrane region" description="Helical" evidence="8">
    <location>
        <begin position="224"/>
        <end position="245"/>
    </location>
</feature>
<dbReference type="InterPro" id="IPR022357">
    <property type="entry name" value="MIP_CS"/>
</dbReference>
<dbReference type="AlphaFoldDB" id="R4U1V9"/>
<dbReference type="InterPro" id="IPR000425">
    <property type="entry name" value="MIP"/>
</dbReference>
<keyword evidence="6 8" id="KW-0472">Membrane</keyword>
<dbReference type="PRINTS" id="PR00783">
    <property type="entry name" value="MINTRINSICP"/>
</dbReference>
<reference evidence="9 10" key="1">
    <citation type="journal article" date="2013" name="Genome Biol. Evol.">
        <title>Complete genomes of two dipteran-associated spiroplasmas provided insights into the origin, dynamics, and impacts of viral invasion in spiroplasma.</title>
        <authorList>
            <person name="Ku C."/>
            <person name="Lo W.S."/>
            <person name="Chen L.L."/>
            <person name="Kuo C.H."/>
        </authorList>
    </citation>
    <scope>NUCLEOTIDE SEQUENCE [LARGE SCALE GENOMIC DNA]</scope>
    <source>
        <strain evidence="9 10">DF-1</strain>
    </source>
</reference>
<dbReference type="HOGENOM" id="CLU_020019_9_2_14"/>
<comment type="subcellular location">
    <subcellularLocation>
        <location evidence="1">Membrane</location>
        <topology evidence="1">Multi-pass membrane protein</topology>
    </subcellularLocation>
</comment>